<dbReference type="InterPro" id="IPR011048">
    <property type="entry name" value="Haem_d1_sf"/>
</dbReference>
<dbReference type="PANTHER" id="PTHR30344">
    <property type="entry name" value="6-PHOSPHOGLUCONOLACTONASE-RELATED"/>
    <property type="match status" value="1"/>
</dbReference>
<dbReference type="InterPro" id="IPR015943">
    <property type="entry name" value="WD40/YVTN_repeat-like_dom_sf"/>
</dbReference>
<evidence type="ECO:0000313" key="4">
    <source>
        <dbReference type="Proteomes" id="UP000223913"/>
    </source>
</evidence>
<sequence length="386" mass="42678">MTNKADTMLRNYHWMFIFLLLAGGCSETTESRSEQERLYVGTFSVRGSKGVYVYAFDRENRRFSPQQTVTGPDSPSFLDISPDGKFLYTANRQGIGSDTISGSVSAYGIDPDLGQLSPLNEFSSFGISPCHIYADGRYLYLSHYAGGSISVLSVGEDGQIDHLIDTVQHHGNGPNAARQEAAHLHSIQPVPHTPYFLAADLGTDQLTFYEVGSDTVTPAPLPAIRTEAGAGPRHFTFSPDGRLLYVAEELTSNVSVYEIDADRQQTRFLQRISTLPEDFREQNTVADIHLSPDGRFLYVSNRGHESLAIFAVGPEDDQLSFKAHQEVFGKTPRNFMIDPRGTFLLVANEATDEIVLFERDQETGLLRDSGVRIAVPSPVTLAWKAF</sequence>
<keyword evidence="2" id="KW-0313">Glucose metabolism</keyword>
<dbReference type="Gene3D" id="2.130.10.10">
    <property type="entry name" value="YVTN repeat-like/Quinoprotein amine dehydrogenase"/>
    <property type="match status" value="1"/>
</dbReference>
<dbReference type="GO" id="GO:0006006">
    <property type="term" value="P:glucose metabolic process"/>
    <property type="evidence" value="ECO:0007669"/>
    <property type="project" value="UniProtKB-KW"/>
</dbReference>
<reference evidence="3 4" key="1">
    <citation type="submission" date="2017-10" db="EMBL/GenBank/DDBJ databases">
        <title>The draft genome sequence of Lewinella nigricans NBRC 102662.</title>
        <authorList>
            <person name="Wang K."/>
        </authorList>
    </citation>
    <scope>NUCLEOTIDE SEQUENCE [LARGE SCALE GENOMIC DNA]</scope>
    <source>
        <strain evidence="3 4">NBRC 102662</strain>
    </source>
</reference>
<gene>
    <name evidence="3" type="ORF">CRP01_24725</name>
</gene>
<name>A0A2D0N5T3_FLAN2</name>
<keyword evidence="2" id="KW-0119">Carbohydrate metabolism</keyword>
<evidence type="ECO:0000256" key="1">
    <source>
        <dbReference type="ARBA" id="ARBA00005564"/>
    </source>
</evidence>
<dbReference type="SUPFAM" id="SSF51004">
    <property type="entry name" value="C-terminal (heme d1) domain of cytochrome cd1-nitrite reductase"/>
    <property type="match status" value="1"/>
</dbReference>
<dbReference type="OrthoDB" id="9790815at2"/>
<dbReference type="PROSITE" id="PS51257">
    <property type="entry name" value="PROKAR_LIPOPROTEIN"/>
    <property type="match status" value="1"/>
</dbReference>
<dbReference type="GO" id="GO:0005829">
    <property type="term" value="C:cytosol"/>
    <property type="evidence" value="ECO:0007669"/>
    <property type="project" value="TreeGrafter"/>
</dbReference>
<protein>
    <submittedName>
        <fullName evidence="3">3-carboxymuconate cyclase</fullName>
    </submittedName>
</protein>
<evidence type="ECO:0000313" key="3">
    <source>
        <dbReference type="EMBL" id="PHN03758.1"/>
    </source>
</evidence>
<comment type="similarity">
    <text evidence="1">Belongs to the cycloisomerase 2 family.</text>
</comment>
<dbReference type="Pfam" id="PF10282">
    <property type="entry name" value="Lactonase"/>
    <property type="match status" value="1"/>
</dbReference>
<dbReference type="PANTHER" id="PTHR30344:SF1">
    <property type="entry name" value="6-PHOSPHOGLUCONOLACTONASE"/>
    <property type="match status" value="1"/>
</dbReference>
<dbReference type="AlphaFoldDB" id="A0A2D0N5T3"/>
<dbReference type="InterPro" id="IPR050282">
    <property type="entry name" value="Cycloisomerase_2"/>
</dbReference>
<dbReference type="InterPro" id="IPR019405">
    <property type="entry name" value="Lactonase_7-beta_prop"/>
</dbReference>
<organism evidence="3 4">
    <name type="scientific">Flavilitoribacter nigricans (strain ATCC 23147 / DSM 23189 / NBRC 102662 / NCIMB 1420 / SS-2)</name>
    <name type="common">Lewinella nigricans</name>
    <dbReference type="NCBI Taxonomy" id="1122177"/>
    <lineage>
        <taxon>Bacteria</taxon>
        <taxon>Pseudomonadati</taxon>
        <taxon>Bacteroidota</taxon>
        <taxon>Saprospiria</taxon>
        <taxon>Saprospirales</taxon>
        <taxon>Lewinellaceae</taxon>
        <taxon>Flavilitoribacter</taxon>
    </lineage>
</organism>
<dbReference type="Proteomes" id="UP000223913">
    <property type="component" value="Unassembled WGS sequence"/>
</dbReference>
<dbReference type="EMBL" id="PDUD01000029">
    <property type="protein sequence ID" value="PHN03758.1"/>
    <property type="molecule type" value="Genomic_DNA"/>
</dbReference>
<accession>A0A2D0N5T3</accession>
<proteinExistence type="inferred from homology"/>
<evidence type="ECO:0000256" key="2">
    <source>
        <dbReference type="ARBA" id="ARBA00022526"/>
    </source>
</evidence>
<comment type="caution">
    <text evidence="3">The sequence shown here is derived from an EMBL/GenBank/DDBJ whole genome shotgun (WGS) entry which is preliminary data.</text>
</comment>
<keyword evidence="4" id="KW-1185">Reference proteome</keyword>
<dbReference type="GO" id="GO:0017057">
    <property type="term" value="F:6-phosphogluconolactonase activity"/>
    <property type="evidence" value="ECO:0007669"/>
    <property type="project" value="TreeGrafter"/>
</dbReference>